<reference evidence="3 4" key="1">
    <citation type="submission" date="2021-06" db="EMBL/GenBank/DDBJ databases">
        <title>Caerostris extrusa draft genome.</title>
        <authorList>
            <person name="Kono N."/>
            <person name="Arakawa K."/>
        </authorList>
    </citation>
    <scope>NUCLEOTIDE SEQUENCE [LARGE SCALE GENOMIC DNA]</scope>
</reference>
<dbReference type="InterPro" id="IPR038348">
    <property type="entry name" value="SLED_sf"/>
</dbReference>
<feature type="domain" description="SLED" evidence="2">
    <location>
        <begin position="9"/>
        <end position="116"/>
    </location>
</feature>
<dbReference type="Gene3D" id="3.90.1150.190">
    <property type="entry name" value="SLED domain"/>
    <property type="match status" value="1"/>
</dbReference>
<evidence type="ECO:0000256" key="1">
    <source>
        <dbReference type="SAM" id="SignalP"/>
    </source>
</evidence>
<organism evidence="3 4">
    <name type="scientific">Caerostris extrusa</name>
    <name type="common">Bark spider</name>
    <name type="synonym">Caerostris bankana</name>
    <dbReference type="NCBI Taxonomy" id="172846"/>
    <lineage>
        <taxon>Eukaryota</taxon>
        <taxon>Metazoa</taxon>
        <taxon>Ecdysozoa</taxon>
        <taxon>Arthropoda</taxon>
        <taxon>Chelicerata</taxon>
        <taxon>Arachnida</taxon>
        <taxon>Araneae</taxon>
        <taxon>Araneomorphae</taxon>
        <taxon>Entelegynae</taxon>
        <taxon>Araneoidea</taxon>
        <taxon>Araneidae</taxon>
        <taxon>Caerostris</taxon>
    </lineage>
</organism>
<keyword evidence="4" id="KW-1185">Reference proteome</keyword>
<gene>
    <name evidence="3" type="primary">SCMH1</name>
    <name evidence="3" type="ORF">CEXT_667721</name>
</gene>
<dbReference type="InterPro" id="IPR021987">
    <property type="entry name" value="SLED"/>
</dbReference>
<comment type="caution">
    <text evidence="3">The sequence shown here is derived from an EMBL/GenBank/DDBJ whole genome shotgun (WGS) entry which is preliminary data.</text>
</comment>
<feature type="chain" id="PRO_5043585107" evidence="1">
    <location>
        <begin position="20"/>
        <end position="191"/>
    </location>
</feature>
<name>A0AAV4UF11_CAEEX</name>
<dbReference type="Pfam" id="PF12140">
    <property type="entry name" value="SLED"/>
    <property type="match status" value="1"/>
</dbReference>
<accession>A0AAV4UF11</accession>
<dbReference type="AlphaFoldDB" id="A0AAV4UF11"/>
<keyword evidence="1" id="KW-0732">Signal</keyword>
<sequence length="191" mass="21712">MIYMFLIIVCAYINHGCTSGPYLNSKKSFSVTNKIWTRIVKSVLEKLFKRLLIVLKMRNVYSLLLKQGDGKVIITANFDGKTHTCRLPPVDKVSSFWNYLEGLFDDLMCCENFYTSQPLEGGCTKCVNKGPVRRASEDCTSTHSELPVLGKRRWSSDSSENSSRNSVSPLKSIKHSRLYFPSESEDCFSRV</sequence>
<evidence type="ECO:0000313" key="4">
    <source>
        <dbReference type="Proteomes" id="UP001054945"/>
    </source>
</evidence>
<proteinExistence type="predicted"/>
<evidence type="ECO:0000313" key="3">
    <source>
        <dbReference type="EMBL" id="GIY56410.1"/>
    </source>
</evidence>
<dbReference type="EMBL" id="BPLR01012766">
    <property type="protein sequence ID" value="GIY56410.1"/>
    <property type="molecule type" value="Genomic_DNA"/>
</dbReference>
<evidence type="ECO:0000259" key="2">
    <source>
        <dbReference type="Pfam" id="PF12140"/>
    </source>
</evidence>
<protein>
    <submittedName>
        <fullName evidence="3">Polycomb protein SCMH1</fullName>
    </submittedName>
</protein>
<feature type="signal peptide" evidence="1">
    <location>
        <begin position="1"/>
        <end position="19"/>
    </location>
</feature>
<dbReference type="Proteomes" id="UP001054945">
    <property type="component" value="Unassembled WGS sequence"/>
</dbReference>